<feature type="compositionally biased region" description="Acidic residues" evidence="1">
    <location>
        <begin position="58"/>
        <end position="72"/>
    </location>
</feature>
<reference evidence="2 3" key="1">
    <citation type="submission" date="2024-04" db="EMBL/GenBank/DDBJ databases">
        <authorList>
            <consortium name="Genoscope - CEA"/>
            <person name="William W."/>
        </authorList>
    </citation>
    <scope>NUCLEOTIDE SEQUENCE [LARGE SCALE GENOMIC DNA]</scope>
</reference>
<organism evidence="2 3">
    <name type="scientific">Lymnaea stagnalis</name>
    <name type="common">Great pond snail</name>
    <name type="synonym">Helix stagnalis</name>
    <dbReference type="NCBI Taxonomy" id="6523"/>
    <lineage>
        <taxon>Eukaryota</taxon>
        <taxon>Metazoa</taxon>
        <taxon>Spiralia</taxon>
        <taxon>Lophotrochozoa</taxon>
        <taxon>Mollusca</taxon>
        <taxon>Gastropoda</taxon>
        <taxon>Heterobranchia</taxon>
        <taxon>Euthyneura</taxon>
        <taxon>Panpulmonata</taxon>
        <taxon>Hygrophila</taxon>
        <taxon>Lymnaeoidea</taxon>
        <taxon>Lymnaeidae</taxon>
        <taxon>Lymnaea</taxon>
    </lineage>
</organism>
<gene>
    <name evidence="2" type="ORF">GSLYS_00021735001</name>
</gene>
<keyword evidence="3" id="KW-1185">Reference proteome</keyword>
<evidence type="ECO:0000313" key="3">
    <source>
        <dbReference type="Proteomes" id="UP001497497"/>
    </source>
</evidence>
<sequence length="223" mass="24918">MGTGGPQPAYQVTPGDLQLEAVPLDIEDPEALVYILSAPFDDFEVEENSGDDERVAEPEEPLSQEGPMDECSEFNSNNNAENQSILENHPKSRSGGPVDFTRHHHQITRNVQPPFPSRVMNSSSNNINMAYSTDEEEDSRQSNEHHHVTNESSNHSITQDGRRLDIGPSIEDLKLLKISSVINCNRNQSMGGNLSGEKERSKRGGRHGRRTMESSQRKRRRSA</sequence>
<dbReference type="AlphaFoldDB" id="A0AAV2IP68"/>
<dbReference type="Proteomes" id="UP001497497">
    <property type="component" value="Unassembled WGS sequence"/>
</dbReference>
<dbReference type="EMBL" id="CAXITT010001343">
    <property type="protein sequence ID" value="CAL1548418.1"/>
    <property type="molecule type" value="Genomic_DNA"/>
</dbReference>
<comment type="caution">
    <text evidence="2">The sequence shown here is derived from an EMBL/GenBank/DDBJ whole genome shotgun (WGS) entry which is preliminary data.</text>
</comment>
<feature type="region of interest" description="Disordered" evidence="1">
    <location>
        <begin position="185"/>
        <end position="223"/>
    </location>
</feature>
<feature type="region of interest" description="Disordered" evidence="1">
    <location>
        <begin position="43"/>
        <end position="77"/>
    </location>
</feature>
<protein>
    <submittedName>
        <fullName evidence="2">Uncharacterized protein</fullName>
    </submittedName>
</protein>
<feature type="region of interest" description="Disordered" evidence="1">
    <location>
        <begin position="132"/>
        <end position="163"/>
    </location>
</feature>
<evidence type="ECO:0000313" key="2">
    <source>
        <dbReference type="EMBL" id="CAL1548418.1"/>
    </source>
</evidence>
<feature type="non-terminal residue" evidence="2">
    <location>
        <position position="223"/>
    </location>
</feature>
<proteinExistence type="predicted"/>
<accession>A0AAV2IP68</accession>
<evidence type="ECO:0000256" key="1">
    <source>
        <dbReference type="SAM" id="MobiDB-lite"/>
    </source>
</evidence>
<feature type="compositionally biased region" description="Basic and acidic residues" evidence="1">
    <location>
        <begin position="139"/>
        <end position="149"/>
    </location>
</feature>
<feature type="compositionally biased region" description="Polar residues" evidence="1">
    <location>
        <begin position="150"/>
        <end position="159"/>
    </location>
</feature>
<name>A0AAV2IP68_LYMST</name>